<evidence type="ECO:0008006" key="3">
    <source>
        <dbReference type="Google" id="ProtNLM"/>
    </source>
</evidence>
<evidence type="ECO:0000313" key="2">
    <source>
        <dbReference type="Proteomes" id="UP000178953"/>
    </source>
</evidence>
<dbReference type="GO" id="GO:0009306">
    <property type="term" value="P:protein secretion"/>
    <property type="evidence" value="ECO:0007669"/>
    <property type="project" value="InterPro"/>
</dbReference>
<dbReference type="AlphaFoldDB" id="A0A1E8Q6Q4"/>
<evidence type="ECO:0000313" key="1">
    <source>
        <dbReference type="EMBL" id="OFJ54176.1"/>
    </source>
</evidence>
<dbReference type="Pfam" id="PF10824">
    <property type="entry name" value="T7SS_ESX_EspC"/>
    <property type="match status" value="1"/>
</dbReference>
<dbReference type="InterPro" id="IPR022536">
    <property type="entry name" value="EspC"/>
</dbReference>
<protein>
    <recommendedName>
        <fullName evidence="3">ESX-1 secretion-associated protein</fullName>
    </recommendedName>
</protein>
<reference evidence="1 2" key="1">
    <citation type="submission" date="2016-09" db="EMBL/GenBank/DDBJ databases">
        <title>genome sequence of Mycobacterium sp. 739 SCH.</title>
        <authorList>
            <person name="Greninger A.L."/>
            <person name="Qin X."/>
            <person name="Jerome K."/>
            <person name="Vora S."/>
            <person name="Quinn K."/>
        </authorList>
    </citation>
    <scope>NUCLEOTIDE SEQUENCE [LARGE SCALE GENOMIC DNA]</scope>
    <source>
        <strain evidence="1 2">SCH</strain>
    </source>
</reference>
<dbReference type="EMBL" id="MCHX01000016">
    <property type="protein sequence ID" value="OFJ54176.1"/>
    <property type="molecule type" value="Genomic_DNA"/>
</dbReference>
<organism evidence="1 2">
    <name type="scientific">Mycolicibacterium grossiae</name>
    <dbReference type="NCBI Taxonomy" id="1552759"/>
    <lineage>
        <taxon>Bacteria</taxon>
        <taxon>Bacillati</taxon>
        <taxon>Actinomycetota</taxon>
        <taxon>Actinomycetes</taxon>
        <taxon>Mycobacteriales</taxon>
        <taxon>Mycobacteriaceae</taxon>
        <taxon>Mycolicibacterium</taxon>
    </lineage>
</organism>
<name>A0A1E8Q6Q4_9MYCO</name>
<dbReference type="Proteomes" id="UP000178953">
    <property type="component" value="Unassembled WGS sequence"/>
</dbReference>
<comment type="caution">
    <text evidence="1">The sequence shown here is derived from an EMBL/GenBank/DDBJ whole genome shotgun (WGS) entry which is preliminary data.</text>
</comment>
<proteinExistence type="predicted"/>
<accession>A0A1E8Q6Q4</accession>
<keyword evidence="2" id="KW-1185">Reference proteome</keyword>
<dbReference type="RefSeq" id="WP_070352745.1">
    <property type="nucleotide sequence ID" value="NZ_CP043474.1"/>
</dbReference>
<gene>
    <name evidence="1" type="ORF">BEL07_08595</name>
</gene>
<sequence>MSGDLRVTTAHLRGLAATQQQAAAEIGAATRATEGVGTAVRVSHGAIGSATAAAVAAAQHARVAAGAAMERISAALDGDLTAAAGRYDGADQWTGDLIGRQIPPR</sequence>